<dbReference type="Proteomes" id="UP000680304">
    <property type="component" value="Unassembled WGS sequence"/>
</dbReference>
<evidence type="ECO:0000256" key="1">
    <source>
        <dbReference type="SAM" id="MobiDB-lite"/>
    </source>
</evidence>
<keyword evidence="3" id="KW-1185">Reference proteome</keyword>
<sequence>MNENERNEQWRERIRAYRESGQTMRAWCAAQEIPFNQLKYWLRKLSPGKRKSPTTTWVTVTPTPPSSAEASPLVVRIGNASIDIRPGFDASLLTQVVRVLEAGR</sequence>
<reference evidence="2 3" key="1">
    <citation type="submission" date="2021-04" db="EMBL/GenBank/DDBJ databases">
        <title>Draft genome sequence of Paenibacillus cisolokensis, LC2-13A.</title>
        <authorList>
            <person name="Uke A."/>
            <person name="Chhe C."/>
            <person name="Baramee S."/>
            <person name="Kosugi A."/>
        </authorList>
    </citation>
    <scope>NUCLEOTIDE SEQUENCE [LARGE SCALE GENOMIC DNA]</scope>
    <source>
        <strain evidence="2 3">LC2-13A</strain>
    </source>
</reference>
<feature type="region of interest" description="Disordered" evidence="1">
    <location>
        <begin position="49"/>
        <end position="70"/>
    </location>
</feature>
<dbReference type="EMBL" id="BOVJ01000151">
    <property type="protein sequence ID" value="GIQ65780.1"/>
    <property type="molecule type" value="Genomic_DNA"/>
</dbReference>
<evidence type="ECO:0000313" key="3">
    <source>
        <dbReference type="Proteomes" id="UP000680304"/>
    </source>
</evidence>
<dbReference type="NCBIfam" id="NF047593">
    <property type="entry name" value="IS66_ISAeme5_TnpA"/>
    <property type="match status" value="1"/>
</dbReference>
<accession>A0ABQ4NC64</accession>
<evidence type="ECO:0000313" key="2">
    <source>
        <dbReference type="EMBL" id="GIQ65780.1"/>
    </source>
</evidence>
<comment type="caution">
    <text evidence="2">The sequence shown here is derived from an EMBL/GenBank/DDBJ whole genome shotgun (WGS) entry which is preliminary data.</text>
</comment>
<organism evidence="2 3">
    <name type="scientific">Paenibacillus cisolokensis</name>
    <dbReference type="NCBI Taxonomy" id="1658519"/>
    <lineage>
        <taxon>Bacteria</taxon>
        <taxon>Bacillati</taxon>
        <taxon>Bacillota</taxon>
        <taxon>Bacilli</taxon>
        <taxon>Bacillales</taxon>
        <taxon>Paenibacillaceae</taxon>
        <taxon>Paenibacillus</taxon>
    </lineage>
</organism>
<gene>
    <name evidence="2" type="ORF">PACILC2_43480</name>
</gene>
<protein>
    <recommendedName>
        <fullName evidence="4">Transposase</fullName>
    </recommendedName>
</protein>
<name>A0ABQ4NC64_9BACL</name>
<evidence type="ECO:0008006" key="4">
    <source>
        <dbReference type="Google" id="ProtNLM"/>
    </source>
</evidence>
<proteinExistence type="predicted"/>
<dbReference type="RefSeq" id="WP_213530295.1">
    <property type="nucleotide sequence ID" value="NZ_BOVJ01000151.1"/>
</dbReference>